<organism evidence="1">
    <name type="scientific">hydrothermal vent metagenome</name>
    <dbReference type="NCBI Taxonomy" id="652676"/>
    <lineage>
        <taxon>unclassified sequences</taxon>
        <taxon>metagenomes</taxon>
        <taxon>ecological metagenomes</taxon>
    </lineage>
</organism>
<accession>A0A3B1E077</accession>
<dbReference type="AlphaFoldDB" id="A0A3B1E077"/>
<gene>
    <name evidence="1" type="ORF">MNBD_PLANCTO02-819</name>
</gene>
<dbReference type="SUPFAM" id="SSF48452">
    <property type="entry name" value="TPR-like"/>
    <property type="match status" value="1"/>
</dbReference>
<sequence length="404" mass="46964">GPKQGVPKWSIGSFFPVDDHTFFCTSYPGLHYTFDVKNQSIKLIHKANGRRERDRYDYRFDSIWKESDLWMGWSSRGLVKDLLGKATLVQKDPHSKYRPRGNGDSSYLPLRVNINGRKFIWNLDSGLVEYHSSGKTIRAWHGLRWQSFSGFNGSQPQPANKKPHPFFEPRYPRESPLARVGDYLAITSGTYLSLYHPKKELWYGPFVMQSKSMLGTEKGLWLFGDSGGPLTYAPLTEMIKIAEKNNLVLTPEKFIQKKRDYIKTLPQKYPTVPKKYQAFGWIAEGEYTVAHKILLEVLKEDPNDAHALLMIGHLHEKKGIQPASKAEYYYKKLIKQTDNKAICTGMWRLIHSYYSQKKWRKAQSALDQFDKHYRSGQKIINMRKKIDRKLSTESKKVDRIFDSK</sequence>
<protein>
    <submittedName>
        <fullName evidence="1">Uncharacterized protein</fullName>
    </submittedName>
</protein>
<proteinExistence type="predicted"/>
<dbReference type="Gene3D" id="1.25.40.10">
    <property type="entry name" value="Tetratricopeptide repeat domain"/>
    <property type="match status" value="1"/>
</dbReference>
<evidence type="ECO:0000313" key="1">
    <source>
        <dbReference type="EMBL" id="VAX38395.1"/>
    </source>
</evidence>
<feature type="non-terminal residue" evidence="1">
    <location>
        <position position="1"/>
    </location>
</feature>
<dbReference type="InterPro" id="IPR011990">
    <property type="entry name" value="TPR-like_helical_dom_sf"/>
</dbReference>
<dbReference type="EMBL" id="UOGL01000194">
    <property type="protein sequence ID" value="VAX38395.1"/>
    <property type="molecule type" value="Genomic_DNA"/>
</dbReference>
<name>A0A3B1E077_9ZZZZ</name>
<reference evidence="1" key="1">
    <citation type="submission" date="2018-06" db="EMBL/GenBank/DDBJ databases">
        <authorList>
            <person name="Zhirakovskaya E."/>
        </authorList>
    </citation>
    <scope>NUCLEOTIDE SEQUENCE</scope>
</reference>